<evidence type="ECO:0000313" key="13">
    <source>
        <dbReference type="WBParaSite" id="BPAG_0000294901-mRNA-1"/>
    </source>
</evidence>
<feature type="domain" description="RRM" evidence="10">
    <location>
        <begin position="242"/>
        <end position="321"/>
    </location>
</feature>
<keyword evidence="12" id="KW-1185">Reference proteome</keyword>
<keyword evidence="6" id="KW-0508">mRNA splicing</keyword>
<evidence type="ECO:0000256" key="1">
    <source>
        <dbReference type="ARBA" id="ARBA00004123"/>
    </source>
</evidence>
<reference evidence="11 12" key="2">
    <citation type="submission" date="2018-11" db="EMBL/GenBank/DDBJ databases">
        <authorList>
            <consortium name="Pathogen Informatics"/>
        </authorList>
    </citation>
    <scope>NUCLEOTIDE SEQUENCE [LARGE SCALE GENOMIC DNA]</scope>
</reference>
<evidence type="ECO:0000259" key="10">
    <source>
        <dbReference type="PROSITE" id="PS50102"/>
    </source>
</evidence>
<dbReference type="Gene3D" id="3.30.70.330">
    <property type="match status" value="2"/>
</dbReference>
<evidence type="ECO:0000256" key="8">
    <source>
        <dbReference type="PROSITE-ProRule" id="PRU00176"/>
    </source>
</evidence>
<dbReference type="GO" id="GO:0000785">
    <property type="term" value="C:chromatin"/>
    <property type="evidence" value="ECO:0007669"/>
    <property type="project" value="TreeGrafter"/>
</dbReference>
<dbReference type="InterPro" id="IPR012677">
    <property type="entry name" value="Nucleotide-bd_a/b_plait_sf"/>
</dbReference>
<keyword evidence="4" id="KW-0805">Transcription regulation</keyword>
<comment type="subcellular location">
    <subcellularLocation>
        <location evidence="1">Nucleus</location>
    </subcellularLocation>
</comment>
<dbReference type="Pfam" id="PF18694">
    <property type="entry name" value="TDP-43_N"/>
    <property type="match status" value="1"/>
</dbReference>
<proteinExistence type="predicted"/>
<feature type="region of interest" description="Disordered" evidence="9">
    <location>
        <begin position="1"/>
        <end position="41"/>
    </location>
</feature>
<dbReference type="SMART" id="SM00360">
    <property type="entry name" value="RRM"/>
    <property type="match status" value="2"/>
</dbReference>
<dbReference type="GO" id="GO:0003723">
    <property type="term" value="F:RNA binding"/>
    <property type="evidence" value="ECO:0007669"/>
    <property type="project" value="UniProtKB-UniRule"/>
</dbReference>
<evidence type="ECO:0000256" key="3">
    <source>
        <dbReference type="ARBA" id="ARBA00022737"/>
    </source>
</evidence>
<keyword evidence="7" id="KW-0539">Nucleus</keyword>
<evidence type="ECO:0000256" key="6">
    <source>
        <dbReference type="ARBA" id="ARBA00023187"/>
    </source>
</evidence>
<feature type="domain" description="RRM" evidence="10">
    <location>
        <begin position="152"/>
        <end position="229"/>
    </location>
</feature>
<evidence type="ECO:0000256" key="9">
    <source>
        <dbReference type="SAM" id="MobiDB-lite"/>
    </source>
</evidence>
<dbReference type="InterPro" id="IPR000504">
    <property type="entry name" value="RRM_dom"/>
</dbReference>
<organism evidence="13">
    <name type="scientific">Brugia pahangi</name>
    <name type="common">Filarial nematode worm</name>
    <dbReference type="NCBI Taxonomy" id="6280"/>
    <lineage>
        <taxon>Eukaryota</taxon>
        <taxon>Metazoa</taxon>
        <taxon>Ecdysozoa</taxon>
        <taxon>Nematoda</taxon>
        <taxon>Chromadorea</taxon>
        <taxon>Rhabditida</taxon>
        <taxon>Spirurina</taxon>
        <taxon>Spiruromorpha</taxon>
        <taxon>Filarioidea</taxon>
        <taxon>Onchocercidae</taxon>
        <taxon>Brugia</taxon>
    </lineage>
</organism>
<evidence type="ECO:0000313" key="12">
    <source>
        <dbReference type="Proteomes" id="UP000278627"/>
    </source>
</evidence>
<evidence type="ECO:0000256" key="2">
    <source>
        <dbReference type="ARBA" id="ARBA00022664"/>
    </source>
</evidence>
<accession>A0A0N4T419</accession>
<protein>
    <submittedName>
        <fullName evidence="13">RRM domain-containing protein</fullName>
    </submittedName>
</protein>
<dbReference type="GO" id="GO:0006397">
    <property type="term" value="P:mRNA processing"/>
    <property type="evidence" value="ECO:0007669"/>
    <property type="project" value="UniProtKB-KW"/>
</dbReference>
<dbReference type="STRING" id="6280.A0A0N4T419"/>
<dbReference type="CDD" id="cd19609">
    <property type="entry name" value="NTD_TDP-43"/>
    <property type="match status" value="1"/>
</dbReference>
<dbReference type="GO" id="GO:0005654">
    <property type="term" value="C:nucleoplasm"/>
    <property type="evidence" value="ECO:0007669"/>
    <property type="project" value="TreeGrafter"/>
</dbReference>
<feature type="compositionally biased region" description="Gly residues" evidence="9">
    <location>
        <begin position="387"/>
        <end position="403"/>
    </location>
</feature>
<keyword evidence="8" id="KW-0694">RNA-binding</keyword>
<dbReference type="Pfam" id="PF00076">
    <property type="entry name" value="RRM_1"/>
    <property type="match status" value="1"/>
</dbReference>
<keyword evidence="3" id="KW-0677">Repeat</keyword>
<evidence type="ECO:0000256" key="5">
    <source>
        <dbReference type="ARBA" id="ARBA00023163"/>
    </source>
</evidence>
<evidence type="ECO:0000256" key="4">
    <source>
        <dbReference type="ARBA" id="ARBA00023015"/>
    </source>
</evidence>
<dbReference type="InterPro" id="IPR035979">
    <property type="entry name" value="RBD_domain_sf"/>
</dbReference>
<dbReference type="GO" id="GO:0010468">
    <property type="term" value="P:regulation of gene expression"/>
    <property type="evidence" value="ECO:0007669"/>
    <property type="project" value="TreeGrafter"/>
</dbReference>
<dbReference type="SUPFAM" id="SSF54928">
    <property type="entry name" value="RNA-binding domain, RBD"/>
    <property type="match status" value="2"/>
</dbReference>
<evidence type="ECO:0000313" key="11">
    <source>
        <dbReference type="EMBL" id="VDN84105.1"/>
    </source>
</evidence>
<evidence type="ECO:0000256" key="7">
    <source>
        <dbReference type="ARBA" id="ARBA00023242"/>
    </source>
</evidence>
<dbReference type="GO" id="GO:0008380">
    <property type="term" value="P:RNA splicing"/>
    <property type="evidence" value="ECO:0007669"/>
    <property type="project" value="UniProtKB-KW"/>
</dbReference>
<feature type="region of interest" description="Disordered" evidence="9">
    <location>
        <begin position="387"/>
        <end position="412"/>
    </location>
</feature>
<gene>
    <name evidence="11" type="ORF">BPAG_LOCUS2919</name>
</gene>
<dbReference type="EMBL" id="UZAD01000592">
    <property type="protein sequence ID" value="VDN84105.1"/>
    <property type="molecule type" value="Genomic_DNA"/>
</dbReference>
<sequence>MSDVNIPPREEEEEEEEECAKTKENDAGEQENNQDTSAAADGEEVDHVCVCATEDEDCTPLELPLASDGTLPCFTLSHSFPKAVGLKYKNPATGLFRSLPVDEGKKCVLAPKGGWHGHRYVAIIDDSGFLALSSSDRLEGQCGQTDRLNMPVDLFVRNLSFKTTEEQLKKFFEQYGEVQYAEVKKDYRTGLPRGYGFIKMKTLEDQEKVLKEGDFYIDGRMAQVKYPDHGQDGGDQDDRITTKIYVGRVYAEITETDLHKLFDEEAKKISPLAKVERVFLPKPCRGFAYVSLNDPKVVKRLCQIRDFVCAGKSIYVSIPRPKKQESEPVRYSGVRDYRSHPYRSSYGRWDDEPISRKGYYNDDPYAGRTRSLFDDFPSSGGYGGRSGDMYGGGGGYTGGGNYGSGNSSRSWR</sequence>
<dbReference type="PANTHER" id="PTHR48033">
    <property type="entry name" value="RNA-BINDING (RRM/RBD/RNP MOTIFS) FAMILY PROTEIN"/>
    <property type="match status" value="1"/>
</dbReference>
<keyword evidence="5" id="KW-0804">Transcription</keyword>
<dbReference type="WBParaSite" id="BPAG_0000294901-mRNA-1">
    <property type="protein sequence ID" value="BPAG_0000294901-mRNA-1"/>
    <property type="gene ID" value="BPAG_0000294901"/>
</dbReference>
<dbReference type="Proteomes" id="UP000278627">
    <property type="component" value="Unassembled WGS sequence"/>
</dbReference>
<name>A0A0N4T419_BRUPA</name>
<dbReference type="AlphaFoldDB" id="A0A0N4T419"/>
<dbReference type="PANTHER" id="PTHR48033:SF9">
    <property type="entry name" value="TAR DNA-BINDING PROTEIN 43"/>
    <property type="match status" value="1"/>
</dbReference>
<keyword evidence="2" id="KW-0507">mRNA processing</keyword>
<dbReference type="PROSITE" id="PS50102">
    <property type="entry name" value="RRM"/>
    <property type="match status" value="2"/>
</dbReference>
<dbReference type="InterPro" id="IPR041105">
    <property type="entry name" value="TDP-43_N"/>
</dbReference>
<reference evidence="13" key="1">
    <citation type="submission" date="2017-02" db="UniProtKB">
        <authorList>
            <consortium name="WormBaseParasite"/>
        </authorList>
    </citation>
    <scope>IDENTIFICATION</scope>
</reference>